<feature type="region of interest" description="Disordered" evidence="1">
    <location>
        <begin position="1"/>
        <end position="61"/>
    </location>
</feature>
<gene>
    <name evidence="3" type="ORF">HD841_001610</name>
</gene>
<feature type="compositionally biased region" description="Basic and acidic residues" evidence="1">
    <location>
        <begin position="150"/>
        <end position="161"/>
    </location>
</feature>
<proteinExistence type="predicted"/>
<sequence length="183" mass="18555">MADDTDDTPKSETPAVTPRRRAPRKTSTTRASAAKAPAKPRAPRAPRAKPAEPSTVEKVETAVTDAAAKTTRRAKAAVTKAESAVASAAKSVKPRSTKRATPRSSAAKKPAGKKRQADSANKWGIAALGAGVATVGAVAAAALLSLRGSTPKDAKKAHAPDGSDASKSFEAGIADQNAIPDEA</sequence>
<keyword evidence="4" id="KW-1185">Reference proteome</keyword>
<comment type="caution">
    <text evidence="3">The sequence shown here is derived from an EMBL/GenBank/DDBJ whole genome shotgun (WGS) entry which is preliminary data.</text>
</comment>
<evidence type="ECO:0000256" key="2">
    <source>
        <dbReference type="SAM" id="Phobius"/>
    </source>
</evidence>
<evidence type="ECO:0000256" key="1">
    <source>
        <dbReference type="SAM" id="MobiDB-lite"/>
    </source>
</evidence>
<protein>
    <submittedName>
        <fullName evidence="3">Cytoskeletal protein RodZ</fullName>
    </submittedName>
</protein>
<accession>A0A7Y9FM40</accession>
<feature type="transmembrane region" description="Helical" evidence="2">
    <location>
        <begin position="123"/>
        <end position="146"/>
    </location>
</feature>
<feature type="compositionally biased region" description="Basic residues" evidence="1">
    <location>
        <begin position="92"/>
        <end position="101"/>
    </location>
</feature>
<keyword evidence="2" id="KW-0812">Transmembrane</keyword>
<dbReference type="Proteomes" id="UP000517753">
    <property type="component" value="Unassembled WGS sequence"/>
</dbReference>
<evidence type="ECO:0000313" key="4">
    <source>
        <dbReference type="Proteomes" id="UP000517753"/>
    </source>
</evidence>
<keyword evidence="2" id="KW-0472">Membrane</keyword>
<dbReference type="RefSeq" id="WP_179508339.1">
    <property type="nucleotide sequence ID" value="NZ_JACCBY010000002.1"/>
</dbReference>
<dbReference type="AlphaFoldDB" id="A0A7Y9FM40"/>
<feature type="region of interest" description="Disordered" evidence="1">
    <location>
        <begin position="148"/>
        <end position="183"/>
    </location>
</feature>
<feature type="compositionally biased region" description="Low complexity" evidence="1">
    <location>
        <begin position="25"/>
        <end position="39"/>
    </location>
</feature>
<feature type="region of interest" description="Disordered" evidence="1">
    <location>
        <begin position="74"/>
        <end position="119"/>
    </location>
</feature>
<dbReference type="EMBL" id="JACCBY010000002">
    <property type="protein sequence ID" value="NYD89830.1"/>
    <property type="molecule type" value="Genomic_DNA"/>
</dbReference>
<evidence type="ECO:0000313" key="3">
    <source>
        <dbReference type="EMBL" id="NYD89830.1"/>
    </source>
</evidence>
<feature type="compositionally biased region" description="Low complexity" evidence="1">
    <location>
        <begin position="76"/>
        <end position="91"/>
    </location>
</feature>
<name>A0A7Y9FM40_9SPHN</name>
<keyword evidence="2" id="KW-1133">Transmembrane helix</keyword>
<organism evidence="3 4">
    <name type="scientific">Sphingomonas melonis</name>
    <dbReference type="NCBI Taxonomy" id="152682"/>
    <lineage>
        <taxon>Bacteria</taxon>
        <taxon>Pseudomonadati</taxon>
        <taxon>Pseudomonadota</taxon>
        <taxon>Alphaproteobacteria</taxon>
        <taxon>Sphingomonadales</taxon>
        <taxon>Sphingomonadaceae</taxon>
        <taxon>Sphingomonas</taxon>
    </lineage>
</organism>
<reference evidence="3 4" key="1">
    <citation type="submission" date="2020-08" db="EMBL/GenBank/DDBJ databases">
        <title>The Agave Microbiome: Exploring the role of microbial communities in plant adaptations to desert environments.</title>
        <authorList>
            <person name="Partida-Martinez L.P."/>
        </authorList>
    </citation>
    <scope>NUCLEOTIDE SEQUENCE [LARGE SCALE GENOMIC DNA]</scope>
    <source>
        <strain evidence="3 4">AS2.3</strain>
    </source>
</reference>